<protein>
    <submittedName>
        <fullName evidence="2">Uncharacterized protein</fullName>
    </submittedName>
</protein>
<feature type="region of interest" description="Disordered" evidence="1">
    <location>
        <begin position="199"/>
        <end position="289"/>
    </location>
</feature>
<accession>A0A481Z4B2</accession>
<gene>
    <name evidence="2" type="ORF">LCPAC104_01030</name>
</gene>
<sequence length="289" mass="33909">MSFEGGILVTTPNDNQLISKFFDNLTNKINEVNLNGFYSKTSGINSINMDTKDSRSTKYRSDLRTVGEDFKSAYGNKVFIIVLHDYYDEEDNTLLYAHNLIKKEVIQDLNNYFRKDNIMTRIIDHGINNDNNDIVNEFNEMGIFGVNIYIKNNTDERLQYIVNSLVAYIITIYEYEKYSNSGYNGHKYNGHKYNGHKYNGHKYNGYNGHSPTRHSSPTRRIRPTRHSSPTRRIRPTRHSSPTRRIRPTRHSSPTRRSYSPTRHEYNNVNNDNLSLESSPDNETRYYRYS</sequence>
<feature type="compositionally biased region" description="Basic residues" evidence="1">
    <location>
        <begin position="216"/>
        <end position="253"/>
    </location>
</feature>
<evidence type="ECO:0000313" key="2">
    <source>
        <dbReference type="EMBL" id="QBK90607.1"/>
    </source>
</evidence>
<evidence type="ECO:0000256" key="1">
    <source>
        <dbReference type="SAM" id="MobiDB-lite"/>
    </source>
</evidence>
<feature type="compositionally biased region" description="Polar residues" evidence="1">
    <location>
        <begin position="266"/>
        <end position="280"/>
    </location>
</feature>
<name>A0A481Z4B2_9VIRU</name>
<proteinExistence type="predicted"/>
<dbReference type="EMBL" id="MK500494">
    <property type="protein sequence ID" value="QBK90607.1"/>
    <property type="molecule type" value="Genomic_DNA"/>
</dbReference>
<reference evidence="2" key="1">
    <citation type="journal article" date="2019" name="MBio">
        <title>Virus Genomes from Deep Sea Sediments Expand the Ocean Megavirome and Support Independent Origins of Viral Gigantism.</title>
        <authorList>
            <person name="Backstrom D."/>
            <person name="Yutin N."/>
            <person name="Jorgensen S.L."/>
            <person name="Dharamshi J."/>
            <person name="Homa F."/>
            <person name="Zaremba-Niedwiedzka K."/>
            <person name="Spang A."/>
            <person name="Wolf Y.I."/>
            <person name="Koonin E.V."/>
            <person name="Ettema T.J."/>
        </authorList>
    </citation>
    <scope>NUCLEOTIDE SEQUENCE</scope>
</reference>
<organism evidence="2">
    <name type="scientific">Pithovirus LCPAC104</name>
    <dbReference type="NCBI Taxonomy" id="2506589"/>
    <lineage>
        <taxon>Viruses</taxon>
        <taxon>Pithoviruses</taxon>
    </lineage>
</organism>